<keyword evidence="1" id="KW-0802">TPR repeat</keyword>
<dbReference type="InterPro" id="IPR008271">
    <property type="entry name" value="Ser/Thr_kinase_AS"/>
</dbReference>
<evidence type="ECO:0000259" key="3">
    <source>
        <dbReference type="PROSITE" id="PS50011"/>
    </source>
</evidence>
<dbReference type="SMART" id="SM00028">
    <property type="entry name" value="TPR"/>
    <property type="match status" value="9"/>
</dbReference>
<dbReference type="InterPro" id="IPR051681">
    <property type="entry name" value="Ser/Thr_Kinases-Pseudokinases"/>
</dbReference>
<feature type="domain" description="Protein kinase" evidence="3">
    <location>
        <begin position="48"/>
        <end position="358"/>
    </location>
</feature>
<dbReference type="SUPFAM" id="SSF56112">
    <property type="entry name" value="Protein kinase-like (PK-like)"/>
    <property type="match status" value="1"/>
</dbReference>
<dbReference type="GO" id="GO:0004674">
    <property type="term" value="F:protein serine/threonine kinase activity"/>
    <property type="evidence" value="ECO:0007669"/>
    <property type="project" value="TreeGrafter"/>
</dbReference>
<dbReference type="Gene3D" id="1.10.510.10">
    <property type="entry name" value="Transferase(Phosphotransferase) domain 1"/>
    <property type="match status" value="1"/>
</dbReference>
<dbReference type="AlphaFoldDB" id="A0A0C3Q1R8"/>
<evidence type="ECO:0000313" key="4">
    <source>
        <dbReference type="EMBL" id="KIO22215.1"/>
    </source>
</evidence>
<dbReference type="Pfam" id="PF13424">
    <property type="entry name" value="TPR_12"/>
    <property type="match status" value="4"/>
</dbReference>
<dbReference type="PANTHER" id="PTHR44329:SF246">
    <property type="entry name" value="SERINE_THREONINE-PROTEIN KINASE TNNI3K"/>
    <property type="match status" value="1"/>
</dbReference>
<evidence type="ECO:0000256" key="2">
    <source>
        <dbReference type="SAM" id="MobiDB-lite"/>
    </source>
</evidence>
<dbReference type="PROSITE" id="PS50011">
    <property type="entry name" value="PROTEIN_KINASE_DOM"/>
    <property type="match status" value="1"/>
</dbReference>
<gene>
    <name evidence="4" type="ORF">M407DRAFT_28226</name>
</gene>
<dbReference type="Gene3D" id="1.25.40.10">
    <property type="entry name" value="Tetratricopeptide repeat domain"/>
    <property type="match status" value="3"/>
</dbReference>
<dbReference type="PROSITE" id="PS00108">
    <property type="entry name" value="PROTEIN_KINASE_ST"/>
    <property type="match status" value="1"/>
</dbReference>
<dbReference type="GO" id="GO:0005524">
    <property type="term" value="F:ATP binding"/>
    <property type="evidence" value="ECO:0007669"/>
    <property type="project" value="InterPro"/>
</dbReference>
<dbReference type="InterPro" id="IPR019734">
    <property type="entry name" value="TPR_rpt"/>
</dbReference>
<dbReference type="Pfam" id="PF00069">
    <property type="entry name" value="Pkinase"/>
    <property type="match status" value="1"/>
</dbReference>
<name>A0A0C3Q1R8_9AGAM</name>
<evidence type="ECO:0000256" key="1">
    <source>
        <dbReference type="PROSITE-ProRule" id="PRU00339"/>
    </source>
</evidence>
<dbReference type="InterPro" id="IPR011990">
    <property type="entry name" value="TPR-like_helical_dom_sf"/>
</dbReference>
<feature type="region of interest" description="Disordered" evidence="2">
    <location>
        <begin position="1"/>
        <end position="21"/>
    </location>
</feature>
<dbReference type="PANTHER" id="PTHR44329">
    <property type="entry name" value="SERINE/THREONINE-PROTEIN KINASE TNNI3K-RELATED"/>
    <property type="match status" value="1"/>
</dbReference>
<organism evidence="4 5">
    <name type="scientific">Tulasnella calospora MUT 4182</name>
    <dbReference type="NCBI Taxonomy" id="1051891"/>
    <lineage>
        <taxon>Eukaryota</taxon>
        <taxon>Fungi</taxon>
        <taxon>Dikarya</taxon>
        <taxon>Basidiomycota</taxon>
        <taxon>Agaricomycotina</taxon>
        <taxon>Agaricomycetes</taxon>
        <taxon>Cantharellales</taxon>
        <taxon>Tulasnellaceae</taxon>
        <taxon>Tulasnella</taxon>
    </lineage>
</organism>
<sequence length="802" mass="89779">MTDHLVDEEQRHQLSSEACAPTGNVRISPRQLLQSLSTFRIERTRIEPLEAESCGAGRNADVVRARLEPAESSTTSHTETQDVAVKKMRVDDDIGDTPVLMMLAHEVHLLSRLSSPNIIRIIGFVEDLKNGIAWIVLPWEKNGNLQEFIQSAKWELPERISLIYDVISGVDYLHCREPPICHGDLKSLNILVTDRSRALLTDFGSARSLDSSVGERTLSIPLHPRPEATEDPQLRAPRADVAASGASITLTGPAWTLRWAAPELLDGHLPNLASDIWAFGWICWEILTGNLPFVGENDVSTARRIVEGELPSVLGDGRLNQITALANLMTECWLLHPSKRPAAKTCERQIYWMDHSPLGSSNESTSFEIRSPWFFFSLACVHMAQDKLEDAEAEFHRSIDAACPRKNHKALAYAVRGLGRVYYRRGESFKAERSFVCARYILSQIGDQSGLAYTVKALGEVFLRRGEYDRAEELSVAAFDIFSRAGDQNGFAWAAKALGDVYHQQGEWPKALGFYITARDIFSQIENQFGLANTLNGLGDTYHLQGKYSETEVHYFAARDICARIGNQVGTACALIGLGDVDRLRGEHYKAEKLYTAARDIYVQFGDQHGLASALNGLGGVHIMQEEYAKAEETYIASRDIYARFGDQNGLVKALTGLGDVHRLRGEYSEAETAYSACSDICSRIKYQLGLANVYTGRGHLYFERENYAEAENSYKESREIYSKLGEKFSLATNMWYTGLLRRAQSLYKEAEGFALNSLALYSELRLENYVLRCNQFLKGPWPCKDAGKQWDMVSPRPKSVD</sequence>
<dbReference type="PROSITE" id="PS50005">
    <property type="entry name" value="TPR"/>
    <property type="match status" value="1"/>
</dbReference>
<dbReference type="Proteomes" id="UP000054248">
    <property type="component" value="Unassembled WGS sequence"/>
</dbReference>
<reference evidence="5" key="2">
    <citation type="submission" date="2015-01" db="EMBL/GenBank/DDBJ databases">
        <title>Evolutionary Origins and Diversification of the Mycorrhizal Mutualists.</title>
        <authorList>
            <consortium name="DOE Joint Genome Institute"/>
            <consortium name="Mycorrhizal Genomics Consortium"/>
            <person name="Kohler A."/>
            <person name="Kuo A."/>
            <person name="Nagy L.G."/>
            <person name="Floudas D."/>
            <person name="Copeland A."/>
            <person name="Barry K.W."/>
            <person name="Cichocki N."/>
            <person name="Veneault-Fourrey C."/>
            <person name="LaButti K."/>
            <person name="Lindquist E.A."/>
            <person name="Lipzen A."/>
            <person name="Lundell T."/>
            <person name="Morin E."/>
            <person name="Murat C."/>
            <person name="Riley R."/>
            <person name="Ohm R."/>
            <person name="Sun H."/>
            <person name="Tunlid A."/>
            <person name="Henrissat B."/>
            <person name="Grigoriev I.V."/>
            <person name="Hibbett D.S."/>
            <person name="Martin F."/>
        </authorList>
    </citation>
    <scope>NUCLEOTIDE SEQUENCE [LARGE SCALE GENOMIC DNA]</scope>
    <source>
        <strain evidence="5">MUT 4182</strain>
    </source>
</reference>
<dbReference type="OrthoDB" id="10252171at2759"/>
<dbReference type="InterPro" id="IPR000719">
    <property type="entry name" value="Prot_kinase_dom"/>
</dbReference>
<keyword evidence="5" id="KW-1185">Reference proteome</keyword>
<accession>A0A0C3Q1R8</accession>
<dbReference type="InterPro" id="IPR011009">
    <property type="entry name" value="Kinase-like_dom_sf"/>
</dbReference>
<dbReference type="SMART" id="SM00220">
    <property type="entry name" value="S_TKc"/>
    <property type="match status" value="1"/>
</dbReference>
<dbReference type="EMBL" id="KN823115">
    <property type="protein sequence ID" value="KIO22215.1"/>
    <property type="molecule type" value="Genomic_DNA"/>
</dbReference>
<dbReference type="HOGENOM" id="CLU_000288_7_37_1"/>
<reference evidence="4 5" key="1">
    <citation type="submission" date="2014-04" db="EMBL/GenBank/DDBJ databases">
        <authorList>
            <consortium name="DOE Joint Genome Institute"/>
            <person name="Kuo A."/>
            <person name="Girlanda M."/>
            <person name="Perotto S."/>
            <person name="Kohler A."/>
            <person name="Nagy L.G."/>
            <person name="Floudas D."/>
            <person name="Copeland A."/>
            <person name="Barry K.W."/>
            <person name="Cichocki N."/>
            <person name="Veneault-Fourrey C."/>
            <person name="LaButti K."/>
            <person name="Lindquist E.A."/>
            <person name="Lipzen A."/>
            <person name="Lundell T."/>
            <person name="Morin E."/>
            <person name="Murat C."/>
            <person name="Sun H."/>
            <person name="Tunlid A."/>
            <person name="Henrissat B."/>
            <person name="Grigoriev I.V."/>
            <person name="Hibbett D.S."/>
            <person name="Martin F."/>
            <person name="Nordberg H.P."/>
            <person name="Cantor M.N."/>
            <person name="Hua S.X."/>
        </authorList>
    </citation>
    <scope>NUCLEOTIDE SEQUENCE [LARGE SCALE GENOMIC DNA]</scope>
    <source>
        <strain evidence="4 5">MUT 4182</strain>
    </source>
</reference>
<feature type="compositionally biased region" description="Basic and acidic residues" evidence="2">
    <location>
        <begin position="1"/>
        <end position="14"/>
    </location>
</feature>
<dbReference type="STRING" id="1051891.A0A0C3Q1R8"/>
<protein>
    <recommendedName>
        <fullName evidence="3">Protein kinase domain-containing protein</fullName>
    </recommendedName>
</protein>
<dbReference type="SUPFAM" id="SSF48452">
    <property type="entry name" value="TPR-like"/>
    <property type="match status" value="2"/>
</dbReference>
<evidence type="ECO:0000313" key="5">
    <source>
        <dbReference type="Proteomes" id="UP000054248"/>
    </source>
</evidence>
<proteinExistence type="predicted"/>
<feature type="repeat" description="TPR" evidence="1">
    <location>
        <begin position="692"/>
        <end position="725"/>
    </location>
</feature>